<protein>
    <submittedName>
        <fullName evidence="3">Alginate lyase</fullName>
    </submittedName>
</protein>
<dbReference type="GO" id="GO:0004553">
    <property type="term" value="F:hydrolase activity, hydrolyzing O-glycosyl compounds"/>
    <property type="evidence" value="ECO:0007669"/>
    <property type="project" value="UniProtKB-ARBA"/>
</dbReference>
<organism evidence="3 4">
    <name type="scientific">Polaribacter vadi</name>
    <dbReference type="NCBI Taxonomy" id="1774273"/>
    <lineage>
        <taxon>Bacteria</taxon>
        <taxon>Pseudomonadati</taxon>
        <taxon>Bacteroidota</taxon>
        <taxon>Flavobacteriia</taxon>
        <taxon>Flavobacteriales</taxon>
        <taxon>Flavobacteriaceae</taxon>
    </lineage>
</organism>
<dbReference type="RefSeq" id="WP_065320499.1">
    <property type="nucleotide sequence ID" value="NZ_CP017477.1"/>
</dbReference>
<sequence length="314" mass="34854">MKISFKIIFFCLLIFSFVFCSKDALSEETEEIIENTSQLSPAKNFDLTTWNISIPENNGSGVATTISVLSLNKDYQNENYFYTAEDSGMVFKCFVDGFKTSTNTSYTRTELREMLRGYVTGIPTQGVNKNNWVFGAAPSSDKNAAAGFDGEMNATLAVNYVTTTGNSSQVGRVIVGQIHANDDEPIRLYYRKLPNNELGSIYFAHEPRDGFGNEQWVDMIGSRSSSATNPTDGIALNEKFSYKIKTVNNLLTVTISRSGKTDVTKTVDMSNSGYDVGGQYMYFKAGVYNQNNTGNADDYVQATFYKLEKSHTVN</sequence>
<feature type="domain" description="Alginate lyase 2" evidence="2">
    <location>
        <begin position="45"/>
        <end position="311"/>
    </location>
</feature>
<accession>A0A1B8TR43</accession>
<dbReference type="Proteomes" id="UP000092584">
    <property type="component" value="Unassembled WGS sequence"/>
</dbReference>
<dbReference type="SUPFAM" id="SSF49899">
    <property type="entry name" value="Concanavalin A-like lectins/glucanases"/>
    <property type="match status" value="1"/>
</dbReference>
<dbReference type="InterPro" id="IPR013320">
    <property type="entry name" value="ConA-like_dom_sf"/>
</dbReference>
<dbReference type="InterPro" id="IPR014895">
    <property type="entry name" value="Alginate_lyase_2"/>
</dbReference>
<dbReference type="Pfam" id="PF08787">
    <property type="entry name" value="Alginate_lyase2"/>
    <property type="match status" value="1"/>
</dbReference>
<dbReference type="OrthoDB" id="1113844at2"/>
<keyword evidence="3" id="KW-0456">Lyase</keyword>
<evidence type="ECO:0000256" key="1">
    <source>
        <dbReference type="SAM" id="SignalP"/>
    </source>
</evidence>
<dbReference type="AlphaFoldDB" id="A0A1B8TR43"/>
<name>A0A1B8TR43_9FLAO</name>
<proteinExistence type="predicted"/>
<evidence type="ECO:0000259" key="2">
    <source>
        <dbReference type="Pfam" id="PF08787"/>
    </source>
</evidence>
<reference evidence="4" key="1">
    <citation type="submission" date="2016-02" db="EMBL/GenBank/DDBJ databases">
        <authorList>
            <person name="Shin S.-K."/>
            <person name="Yi H."/>
            <person name="Kim E."/>
        </authorList>
    </citation>
    <scope>NUCLEOTIDE SEQUENCE [LARGE SCALE GENOMIC DNA]</scope>
    <source>
        <strain evidence="4">LPB0003</strain>
    </source>
</reference>
<feature type="signal peptide" evidence="1">
    <location>
        <begin position="1"/>
        <end position="26"/>
    </location>
</feature>
<dbReference type="STRING" id="1774273.LPB03_13960"/>
<feature type="chain" id="PRO_5008615435" evidence="1">
    <location>
        <begin position="27"/>
        <end position="314"/>
    </location>
</feature>
<keyword evidence="1" id="KW-0732">Signal</keyword>
<evidence type="ECO:0000313" key="3">
    <source>
        <dbReference type="EMBL" id="OBY62147.1"/>
    </source>
</evidence>
<dbReference type="GO" id="GO:0016829">
    <property type="term" value="F:lyase activity"/>
    <property type="evidence" value="ECO:0007669"/>
    <property type="project" value="UniProtKB-KW"/>
</dbReference>
<dbReference type="KEGG" id="pob:LPB03_13960"/>
<dbReference type="GO" id="GO:0005975">
    <property type="term" value="P:carbohydrate metabolic process"/>
    <property type="evidence" value="ECO:0007669"/>
    <property type="project" value="UniProtKB-ARBA"/>
</dbReference>
<gene>
    <name evidence="3" type="ORF">LPB3_15345</name>
</gene>
<comment type="caution">
    <text evidence="3">The sequence shown here is derived from an EMBL/GenBank/DDBJ whole genome shotgun (WGS) entry which is preliminary data.</text>
</comment>
<keyword evidence="4" id="KW-1185">Reference proteome</keyword>
<dbReference type="EMBL" id="LSFM01000025">
    <property type="protein sequence ID" value="OBY62147.1"/>
    <property type="molecule type" value="Genomic_DNA"/>
</dbReference>
<dbReference type="Gene3D" id="2.60.120.200">
    <property type="match status" value="1"/>
</dbReference>
<evidence type="ECO:0000313" key="4">
    <source>
        <dbReference type="Proteomes" id="UP000092584"/>
    </source>
</evidence>